<evidence type="ECO:0000313" key="2">
    <source>
        <dbReference type="Proteomes" id="UP001152798"/>
    </source>
</evidence>
<dbReference type="EMBL" id="OV725083">
    <property type="protein sequence ID" value="CAH1407069.1"/>
    <property type="molecule type" value="Genomic_DNA"/>
</dbReference>
<protein>
    <submittedName>
        <fullName evidence="1">Uncharacterized protein</fullName>
    </submittedName>
</protein>
<gene>
    <name evidence="1" type="ORF">NEZAVI_LOCUS14878</name>
</gene>
<dbReference type="Proteomes" id="UP001152798">
    <property type="component" value="Chromosome 7"/>
</dbReference>
<evidence type="ECO:0000313" key="1">
    <source>
        <dbReference type="EMBL" id="CAH1407069.1"/>
    </source>
</evidence>
<name>A0A9P0HRP5_NEZVI</name>
<proteinExistence type="predicted"/>
<dbReference type="AlphaFoldDB" id="A0A9P0HRP5"/>
<accession>A0A9P0HRP5</accession>
<reference evidence="1" key="1">
    <citation type="submission" date="2022-01" db="EMBL/GenBank/DDBJ databases">
        <authorList>
            <person name="King R."/>
        </authorList>
    </citation>
    <scope>NUCLEOTIDE SEQUENCE</scope>
</reference>
<keyword evidence="2" id="KW-1185">Reference proteome</keyword>
<sequence>MTSDNRMEERRPELLANNYSPIPLAGRRGILISPLIQIRESWPWPRSRAVDKLNEKYAQSTLLAHCYREPIRSGEWSAMVRMFALSRAGESITIRRLAADSTVGDKG</sequence>
<organism evidence="1 2">
    <name type="scientific">Nezara viridula</name>
    <name type="common">Southern green stink bug</name>
    <name type="synonym">Cimex viridulus</name>
    <dbReference type="NCBI Taxonomy" id="85310"/>
    <lineage>
        <taxon>Eukaryota</taxon>
        <taxon>Metazoa</taxon>
        <taxon>Ecdysozoa</taxon>
        <taxon>Arthropoda</taxon>
        <taxon>Hexapoda</taxon>
        <taxon>Insecta</taxon>
        <taxon>Pterygota</taxon>
        <taxon>Neoptera</taxon>
        <taxon>Paraneoptera</taxon>
        <taxon>Hemiptera</taxon>
        <taxon>Heteroptera</taxon>
        <taxon>Panheteroptera</taxon>
        <taxon>Pentatomomorpha</taxon>
        <taxon>Pentatomoidea</taxon>
        <taxon>Pentatomidae</taxon>
        <taxon>Pentatominae</taxon>
        <taxon>Nezara</taxon>
    </lineage>
</organism>